<sequence>MSTLNTERTGQGRPLVLVHGLGSSLRTWDTVVPALSAHREVVAVDLPGFGASAPLTGEVGIATLTDALERFLREEGLEDADVVGSSMGARMVVELARRGHRGAAVALDPGGFWDDRQLRVFDASITASIALVRRLKPALPFLSRHAVGRTLLLSQFSAKPWRLDPDVVLTELLGYTTSASLDEARRSLVHGPKQAGADGATAGRLALVWGSRDLVTPPSQAGRATELYPHATLRWIEDCGHFPHWDQPDETARFILDFTDAADSTDAA</sequence>
<dbReference type="InterPro" id="IPR000073">
    <property type="entry name" value="AB_hydrolase_1"/>
</dbReference>
<protein>
    <submittedName>
        <fullName evidence="2">Alpha/beta fold hydrolase</fullName>
    </submittedName>
</protein>
<dbReference type="GO" id="GO:0016787">
    <property type="term" value="F:hydrolase activity"/>
    <property type="evidence" value="ECO:0007669"/>
    <property type="project" value="UniProtKB-KW"/>
</dbReference>
<evidence type="ECO:0000259" key="1">
    <source>
        <dbReference type="Pfam" id="PF12697"/>
    </source>
</evidence>
<dbReference type="SUPFAM" id="SSF53474">
    <property type="entry name" value="alpha/beta-Hydrolases"/>
    <property type="match status" value="1"/>
</dbReference>
<evidence type="ECO:0000313" key="3">
    <source>
        <dbReference type="Proteomes" id="UP001575652"/>
    </source>
</evidence>
<reference evidence="2 3" key="1">
    <citation type="submission" date="2024-09" db="EMBL/GenBank/DDBJ databases">
        <authorList>
            <person name="Salinas-Garcia M.A."/>
            <person name="Prieme A."/>
        </authorList>
    </citation>
    <scope>NUCLEOTIDE SEQUENCE [LARGE SCALE GENOMIC DNA]</scope>
    <source>
        <strain evidence="2 3">DSM 21081</strain>
    </source>
</reference>
<dbReference type="Proteomes" id="UP001575652">
    <property type="component" value="Unassembled WGS sequence"/>
</dbReference>
<proteinExistence type="predicted"/>
<dbReference type="Pfam" id="PF12697">
    <property type="entry name" value="Abhydrolase_6"/>
    <property type="match status" value="1"/>
</dbReference>
<keyword evidence="2" id="KW-0378">Hydrolase</keyword>
<dbReference type="PANTHER" id="PTHR46438">
    <property type="entry name" value="ALPHA/BETA-HYDROLASES SUPERFAMILY PROTEIN"/>
    <property type="match status" value="1"/>
</dbReference>
<dbReference type="InterPro" id="IPR029058">
    <property type="entry name" value="AB_hydrolase_fold"/>
</dbReference>
<organism evidence="2 3">
    <name type="scientific">Arthrobacter halodurans</name>
    <dbReference type="NCBI Taxonomy" id="516699"/>
    <lineage>
        <taxon>Bacteria</taxon>
        <taxon>Bacillati</taxon>
        <taxon>Actinomycetota</taxon>
        <taxon>Actinomycetes</taxon>
        <taxon>Micrococcales</taxon>
        <taxon>Micrococcaceae</taxon>
        <taxon>Arthrobacter</taxon>
    </lineage>
</organism>
<keyword evidence="3" id="KW-1185">Reference proteome</keyword>
<name>A0ABV4UV20_9MICC</name>
<feature type="domain" description="AB hydrolase-1" evidence="1">
    <location>
        <begin position="15"/>
        <end position="253"/>
    </location>
</feature>
<dbReference type="PRINTS" id="PR00111">
    <property type="entry name" value="ABHYDROLASE"/>
</dbReference>
<dbReference type="PANTHER" id="PTHR46438:SF11">
    <property type="entry name" value="LIPASE-RELATED"/>
    <property type="match status" value="1"/>
</dbReference>
<dbReference type="RefSeq" id="WP_373973297.1">
    <property type="nucleotide sequence ID" value="NZ_JBHDLJ010000018.1"/>
</dbReference>
<evidence type="ECO:0000313" key="2">
    <source>
        <dbReference type="EMBL" id="MFB0836122.1"/>
    </source>
</evidence>
<dbReference type="EMBL" id="JBHDLJ010000018">
    <property type="protein sequence ID" value="MFB0836122.1"/>
    <property type="molecule type" value="Genomic_DNA"/>
</dbReference>
<comment type="caution">
    <text evidence="2">The sequence shown here is derived from an EMBL/GenBank/DDBJ whole genome shotgun (WGS) entry which is preliminary data.</text>
</comment>
<dbReference type="Gene3D" id="3.40.50.1820">
    <property type="entry name" value="alpha/beta hydrolase"/>
    <property type="match status" value="1"/>
</dbReference>
<gene>
    <name evidence="2" type="ORF">ACETWP_16150</name>
</gene>
<accession>A0ABV4UV20</accession>